<feature type="region of interest" description="Disordered" evidence="1">
    <location>
        <begin position="202"/>
        <end position="230"/>
    </location>
</feature>
<name>A0AB39TR78_9ACTN</name>
<proteinExistence type="predicted"/>
<organism evidence="2">
    <name type="scientific">Streptomyces sp. Y1</name>
    <dbReference type="NCBI Taxonomy" id="3238634"/>
    <lineage>
        <taxon>Bacteria</taxon>
        <taxon>Bacillati</taxon>
        <taxon>Actinomycetota</taxon>
        <taxon>Actinomycetes</taxon>
        <taxon>Kitasatosporales</taxon>
        <taxon>Streptomycetaceae</taxon>
        <taxon>Streptomyces</taxon>
    </lineage>
</organism>
<reference evidence="2" key="1">
    <citation type="submission" date="2024-07" db="EMBL/GenBank/DDBJ databases">
        <authorList>
            <person name="Yu S.T."/>
        </authorList>
    </citation>
    <scope>NUCLEOTIDE SEQUENCE</scope>
    <source>
        <strain evidence="2">Y1</strain>
    </source>
</reference>
<evidence type="ECO:0000256" key="1">
    <source>
        <dbReference type="SAM" id="MobiDB-lite"/>
    </source>
</evidence>
<protein>
    <submittedName>
        <fullName evidence="2">Uncharacterized protein</fullName>
    </submittedName>
</protein>
<gene>
    <name evidence="2" type="ORF">AB2U05_25710</name>
</gene>
<dbReference type="AlphaFoldDB" id="A0AB39TR78"/>
<sequence>MNARTLYEALLDADRPHRDVVDAWLRPSATADYRARLRTAAVHRTRWWGTEDGRGLLEELYALGRVADLLLLEPQLPPYLALFTALGMAPCTAADTAFDPFRHEIAEVEQAEDPDAPIELLDVRTPGLMLGELLFTRARVRVRAGAAHAERGVADRSVLYWTHRRAHRPTRDLSQGWGGNSQWRTDFRLDYRTPHGDLLNVAEDRPIDGRPDLHPDDPANLGPEERRLTPAERRELLRHRCLLRTPAAARPGGFPAWAEDLWVYEWRLPAAEEPSAGA</sequence>
<evidence type="ECO:0000313" key="2">
    <source>
        <dbReference type="EMBL" id="XDQ81619.1"/>
    </source>
</evidence>
<dbReference type="RefSeq" id="WP_369184369.1">
    <property type="nucleotide sequence ID" value="NZ_CP163445.1"/>
</dbReference>
<accession>A0AB39TR78</accession>
<dbReference type="EMBL" id="CP163445">
    <property type="protein sequence ID" value="XDQ81619.1"/>
    <property type="molecule type" value="Genomic_DNA"/>
</dbReference>